<evidence type="ECO:0000259" key="10">
    <source>
        <dbReference type="PROSITE" id="PS50893"/>
    </source>
</evidence>
<evidence type="ECO:0000256" key="3">
    <source>
        <dbReference type="ARBA" id="ARBA00022692"/>
    </source>
</evidence>
<dbReference type="Pfam" id="PF00664">
    <property type="entry name" value="ABC_membrane"/>
    <property type="match status" value="1"/>
</dbReference>
<dbReference type="GO" id="GO:0005886">
    <property type="term" value="C:plasma membrane"/>
    <property type="evidence" value="ECO:0007669"/>
    <property type="project" value="UniProtKB-SubCell"/>
</dbReference>
<dbReference type="PANTHER" id="PTHR24221">
    <property type="entry name" value="ATP-BINDING CASSETTE SUB-FAMILY B"/>
    <property type="match status" value="1"/>
</dbReference>
<dbReference type="Gene3D" id="3.40.50.300">
    <property type="entry name" value="P-loop containing nucleotide triphosphate hydrolases"/>
    <property type="match status" value="1"/>
</dbReference>
<keyword evidence="3 9" id="KW-0812">Transmembrane</keyword>
<dbReference type="InterPro" id="IPR036640">
    <property type="entry name" value="ABC1_TM_sf"/>
</dbReference>
<gene>
    <name evidence="12" type="ORF">GCM10016234_15510</name>
</gene>
<dbReference type="FunFam" id="3.40.50.300:FF:000218">
    <property type="entry name" value="Multidrug ABC transporter ATP-binding protein"/>
    <property type="match status" value="1"/>
</dbReference>
<evidence type="ECO:0000256" key="8">
    <source>
        <dbReference type="ARBA" id="ARBA00024725"/>
    </source>
</evidence>
<evidence type="ECO:0000256" key="7">
    <source>
        <dbReference type="ARBA" id="ARBA00023136"/>
    </source>
</evidence>
<dbReference type="GO" id="GO:0016887">
    <property type="term" value="F:ATP hydrolysis activity"/>
    <property type="evidence" value="ECO:0007669"/>
    <property type="project" value="InterPro"/>
</dbReference>
<dbReference type="Proteomes" id="UP000630142">
    <property type="component" value="Unassembled WGS sequence"/>
</dbReference>
<evidence type="ECO:0000313" key="13">
    <source>
        <dbReference type="Proteomes" id="UP000630142"/>
    </source>
</evidence>
<feature type="transmembrane region" description="Helical" evidence="9">
    <location>
        <begin position="212"/>
        <end position="232"/>
    </location>
</feature>
<dbReference type="InterPro" id="IPR003439">
    <property type="entry name" value="ABC_transporter-like_ATP-bd"/>
</dbReference>
<dbReference type="AlphaFoldDB" id="A0A8J3DUQ6"/>
<sequence>MSVQAGKHYVMLVLTPDPSLSTPLSLSERAWQRAENVIDPFGDTPREVLPRDAWAFILFFAKQAKGPFILLLIAGGLSGAVDAALYWSVGWLIDILDTANPATLVADYWPHLLAFLVLVLFVRAAIMIGNAVVEQQVVVPNFYQLVRWQAFRRVIDQPYEFYQNDFAGRIATKILQGGEATGDFITSSLQTMWSFVTFLILAATILSTLDPLMGVVLALWLASYLASAWVLLPPLRAAGRKTADERSLVNGRLVDAFTNIMAVKLFDSGGREHGFVREGMAQYLTAVKQMTRGITRVRGAIAILNGFMMAGVALLAIYSWQVGEASTGQVATAIGLVFRLNQMSGYMMFNINGLIRSFATVQDATGTISVKPGIQDAPDAIVAPRASGDLRFDDVSFHYGKAGGVIDHLNLHIQPGERVALVGPSGAGKTTLVNLALRLFDVEAGRILVDNRDIRSLTQTSLRQQFGVVSQDPMLMHRSIRDNIAYGRPDATENDIIAAATQAKAHDFILGVRDPKGRTGYNAHVGERGVKLSGGQRQRIAIARMMLKNAPILVLDEATSALDSEVEAAIQDSLSELMHGKTVIAIAHRLSTIAALDRIVVLDGGRIVEEGTHDQLVARDGLYAQLWKRQSGGFLADRLAAE</sequence>
<organism evidence="12 13">
    <name type="scientific">Tianweitania populi</name>
    <dbReference type="NCBI Taxonomy" id="1607949"/>
    <lineage>
        <taxon>Bacteria</taxon>
        <taxon>Pseudomonadati</taxon>
        <taxon>Pseudomonadota</taxon>
        <taxon>Alphaproteobacteria</taxon>
        <taxon>Hyphomicrobiales</taxon>
        <taxon>Phyllobacteriaceae</taxon>
        <taxon>Tianweitania</taxon>
    </lineage>
</organism>
<name>A0A8J3DUQ6_9HYPH</name>
<dbReference type="InterPro" id="IPR039421">
    <property type="entry name" value="Type_1_exporter"/>
</dbReference>
<feature type="transmembrane region" description="Helical" evidence="9">
    <location>
        <begin position="68"/>
        <end position="88"/>
    </location>
</feature>
<reference evidence="12" key="2">
    <citation type="submission" date="2020-09" db="EMBL/GenBank/DDBJ databases">
        <authorList>
            <person name="Sun Q."/>
            <person name="Kim S."/>
        </authorList>
    </citation>
    <scope>NUCLEOTIDE SEQUENCE</scope>
    <source>
        <strain evidence="12">KCTC 42249</strain>
    </source>
</reference>
<dbReference type="GO" id="GO:0034040">
    <property type="term" value="F:ATPase-coupled lipid transmembrane transporter activity"/>
    <property type="evidence" value="ECO:0007669"/>
    <property type="project" value="TreeGrafter"/>
</dbReference>
<dbReference type="SUPFAM" id="SSF52540">
    <property type="entry name" value="P-loop containing nucleoside triphosphate hydrolases"/>
    <property type="match status" value="1"/>
</dbReference>
<dbReference type="GO" id="GO:0005524">
    <property type="term" value="F:ATP binding"/>
    <property type="evidence" value="ECO:0007669"/>
    <property type="project" value="UniProtKB-KW"/>
</dbReference>
<reference evidence="12" key="1">
    <citation type="journal article" date="2014" name="Int. J. Syst. Evol. Microbiol.">
        <title>Complete genome sequence of Corynebacterium casei LMG S-19264T (=DSM 44701T), isolated from a smear-ripened cheese.</title>
        <authorList>
            <consortium name="US DOE Joint Genome Institute (JGI-PGF)"/>
            <person name="Walter F."/>
            <person name="Albersmeier A."/>
            <person name="Kalinowski J."/>
            <person name="Ruckert C."/>
        </authorList>
    </citation>
    <scope>NUCLEOTIDE SEQUENCE</scope>
    <source>
        <strain evidence="12">KCTC 42249</strain>
    </source>
</reference>
<dbReference type="EMBL" id="BMZQ01000001">
    <property type="protein sequence ID" value="GHD11880.1"/>
    <property type="molecule type" value="Genomic_DNA"/>
</dbReference>
<feature type="domain" description="ABC transporter" evidence="10">
    <location>
        <begin position="390"/>
        <end position="629"/>
    </location>
</feature>
<keyword evidence="7 9" id="KW-0472">Membrane</keyword>
<proteinExistence type="inferred from homology"/>
<protein>
    <submittedName>
        <fullName evidence="12">Multidrug ABC transporter ATP-binding protein</fullName>
    </submittedName>
</protein>
<keyword evidence="5 12" id="KW-0067">ATP-binding</keyword>
<dbReference type="GO" id="GO:0140359">
    <property type="term" value="F:ABC-type transporter activity"/>
    <property type="evidence" value="ECO:0007669"/>
    <property type="project" value="InterPro"/>
</dbReference>
<dbReference type="InterPro" id="IPR003593">
    <property type="entry name" value="AAA+_ATPase"/>
</dbReference>
<dbReference type="PROSITE" id="PS50929">
    <property type="entry name" value="ABC_TM1F"/>
    <property type="match status" value="1"/>
</dbReference>
<dbReference type="InterPro" id="IPR027417">
    <property type="entry name" value="P-loop_NTPase"/>
</dbReference>
<comment type="caution">
    <text evidence="12">The sequence shown here is derived from an EMBL/GenBank/DDBJ whole genome shotgun (WGS) entry which is preliminary data.</text>
</comment>
<feature type="transmembrane region" description="Helical" evidence="9">
    <location>
        <begin position="184"/>
        <end position="206"/>
    </location>
</feature>
<comment type="subcellular location">
    <subcellularLocation>
        <location evidence="1">Cell membrane</location>
        <topology evidence="1">Multi-pass membrane protein</topology>
    </subcellularLocation>
</comment>
<evidence type="ECO:0000256" key="2">
    <source>
        <dbReference type="ARBA" id="ARBA00005417"/>
    </source>
</evidence>
<evidence type="ECO:0000256" key="5">
    <source>
        <dbReference type="ARBA" id="ARBA00022840"/>
    </source>
</evidence>
<keyword evidence="13" id="KW-1185">Reference proteome</keyword>
<dbReference type="InterPro" id="IPR017871">
    <property type="entry name" value="ABC_transporter-like_CS"/>
</dbReference>
<evidence type="ECO:0000313" key="12">
    <source>
        <dbReference type="EMBL" id="GHD11880.1"/>
    </source>
</evidence>
<evidence type="ECO:0000256" key="9">
    <source>
        <dbReference type="SAM" id="Phobius"/>
    </source>
</evidence>
<evidence type="ECO:0000256" key="6">
    <source>
        <dbReference type="ARBA" id="ARBA00022989"/>
    </source>
</evidence>
<feature type="transmembrane region" description="Helical" evidence="9">
    <location>
        <begin position="299"/>
        <end position="320"/>
    </location>
</feature>
<comment type="function">
    <text evidence="8">Part of an ABC transporter complex. Transmembrane domains (TMD) form a pore in the inner membrane and the ATP-binding domain (NBD) is responsible for energy generation.</text>
</comment>
<feature type="domain" description="ABC transmembrane type-1" evidence="11">
    <location>
        <begin position="69"/>
        <end position="356"/>
    </location>
</feature>
<dbReference type="Gene3D" id="1.20.1560.10">
    <property type="entry name" value="ABC transporter type 1, transmembrane domain"/>
    <property type="match status" value="1"/>
</dbReference>
<feature type="transmembrane region" description="Helical" evidence="9">
    <location>
        <begin position="108"/>
        <end position="126"/>
    </location>
</feature>
<accession>A0A8J3DUQ6</accession>
<dbReference type="SMART" id="SM00382">
    <property type="entry name" value="AAA"/>
    <property type="match status" value="1"/>
</dbReference>
<dbReference type="InterPro" id="IPR011527">
    <property type="entry name" value="ABC1_TM_dom"/>
</dbReference>
<keyword evidence="6 9" id="KW-1133">Transmembrane helix</keyword>
<dbReference type="PROSITE" id="PS50893">
    <property type="entry name" value="ABC_TRANSPORTER_2"/>
    <property type="match status" value="1"/>
</dbReference>
<keyword evidence="4" id="KW-0547">Nucleotide-binding</keyword>
<dbReference type="Pfam" id="PF00005">
    <property type="entry name" value="ABC_tran"/>
    <property type="match status" value="1"/>
</dbReference>
<evidence type="ECO:0000256" key="4">
    <source>
        <dbReference type="ARBA" id="ARBA00022741"/>
    </source>
</evidence>
<evidence type="ECO:0000259" key="11">
    <source>
        <dbReference type="PROSITE" id="PS50929"/>
    </source>
</evidence>
<evidence type="ECO:0000256" key="1">
    <source>
        <dbReference type="ARBA" id="ARBA00004651"/>
    </source>
</evidence>
<dbReference type="PANTHER" id="PTHR24221:SF203">
    <property type="entry name" value="ATP-BINDING_PERMEASE FUSION ABC TRANSPORTER-RELATED"/>
    <property type="match status" value="1"/>
</dbReference>
<dbReference type="PROSITE" id="PS00211">
    <property type="entry name" value="ABC_TRANSPORTER_1"/>
    <property type="match status" value="1"/>
</dbReference>
<comment type="similarity">
    <text evidence="2">Belongs to the ABC transporter superfamily.</text>
</comment>
<dbReference type="SUPFAM" id="SSF90123">
    <property type="entry name" value="ABC transporter transmembrane region"/>
    <property type="match status" value="1"/>
</dbReference>